<dbReference type="SUPFAM" id="SSF81660">
    <property type="entry name" value="Metal cation-transporting ATPase, ATP-binding domain N"/>
    <property type="match status" value="1"/>
</dbReference>
<evidence type="ECO:0000256" key="3">
    <source>
        <dbReference type="ARBA" id="ARBA00022723"/>
    </source>
</evidence>
<dbReference type="Gene3D" id="3.40.50.1000">
    <property type="entry name" value="HAD superfamily/HAD-like"/>
    <property type="match status" value="2"/>
</dbReference>
<dbReference type="Pfam" id="PF00122">
    <property type="entry name" value="E1-E2_ATPase"/>
    <property type="match status" value="1"/>
</dbReference>
<feature type="transmembrane region" description="Helical" evidence="11">
    <location>
        <begin position="1339"/>
        <end position="1357"/>
    </location>
</feature>
<evidence type="ECO:0000256" key="10">
    <source>
        <dbReference type="SAM" id="MobiDB-lite"/>
    </source>
</evidence>
<dbReference type="OrthoDB" id="48943at2759"/>
<dbReference type="GO" id="GO:0140358">
    <property type="term" value="F:P-type transmembrane transporter activity"/>
    <property type="evidence" value="ECO:0007669"/>
    <property type="project" value="InterPro"/>
</dbReference>
<keyword evidence="7" id="KW-1278">Translocase</keyword>
<evidence type="ECO:0000256" key="12">
    <source>
        <dbReference type="SAM" id="SignalP"/>
    </source>
</evidence>
<evidence type="ECO:0000256" key="1">
    <source>
        <dbReference type="ARBA" id="ARBA00004141"/>
    </source>
</evidence>
<dbReference type="GO" id="GO:0005524">
    <property type="term" value="F:ATP binding"/>
    <property type="evidence" value="ECO:0007669"/>
    <property type="project" value="UniProtKB-KW"/>
</dbReference>
<dbReference type="SFLD" id="SFLDG00002">
    <property type="entry name" value="C1.7:_P-type_atpase_like"/>
    <property type="match status" value="1"/>
</dbReference>
<dbReference type="InterPro" id="IPR036412">
    <property type="entry name" value="HAD-like_sf"/>
</dbReference>
<dbReference type="InterPro" id="IPR018303">
    <property type="entry name" value="ATPase_P-typ_P_site"/>
</dbReference>
<dbReference type="InterPro" id="IPR023214">
    <property type="entry name" value="HAD_sf"/>
</dbReference>
<dbReference type="PRINTS" id="PR00119">
    <property type="entry name" value="CATATPASE"/>
</dbReference>
<keyword evidence="12" id="KW-0732">Signal</keyword>
<dbReference type="Gene3D" id="3.40.1110.10">
    <property type="entry name" value="Calcium-transporting ATPase, cytoplasmic domain N"/>
    <property type="match status" value="2"/>
</dbReference>
<evidence type="ECO:0000259" key="13">
    <source>
        <dbReference type="Pfam" id="PF00122"/>
    </source>
</evidence>
<feature type="transmembrane region" description="Helical" evidence="11">
    <location>
        <begin position="484"/>
        <end position="501"/>
    </location>
</feature>
<feature type="transmembrane region" description="Helical" evidence="11">
    <location>
        <begin position="318"/>
        <end position="340"/>
    </location>
</feature>
<dbReference type="InterPro" id="IPR023298">
    <property type="entry name" value="ATPase_P-typ_TM_dom_sf"/>
</dbReference>
<dbReference type="Proteomes" id="UP000187429">
    <property type="component" value="Unassembled WGS sequence"/>
</dbReference>
<dbReference type="InterPro" id="IPR044492">
    <property type="entry name" value="P_typ_ATPase_HD_dom"/>
</dbReference>
<dbReference type="GO" id="GO:0046872">
    <property type="term" value="F:metal ion binding"/>
    <property type="evidence" value="ECO:0007669"/>
    <property type="project" value="UniProtKB-KW"/>
</dbReference>
<dbReference type="Gene3D" id="1.20.1110.10">
    <property type="entry name" value="Calcium-transporting ATPase, transmembrane domain"/>
    <property type="match status" value="1"/>
</dbReference>
<feature type="transmembrane region" description="Helical" evidence="11">
    <location>
        <begin position="278"/>
        <end position="298"/>
    </location>
</feature>
<keyword evidence="4" id="KW-0547">Nucleotide-binding</keyword>
<name>A0A1R1YS77_9FUNG</name>
<keyword evidence="8 11" id="KW-1133">Transmembrane helix</keyword>
<evidence type="ECO:0000256" key="4">
    <source>
        <dbReference type="ARBA" id="ARBA00022741"/>
    </source>
</evidence>
<dbReference type="PANTHER" id="PTHR45630:SF11">
    <property type="entry name" value="CATION-TRANSPORTING P-TYPE ATPASE N-TERMINAL DOMAIN-CONTAINING PROTEIN"/>
    <property type="match status" value="1"/>
</dbReference>
<dbReference type="GO" id="GO:0016020">
    <property type="term" value="C:membrane"/>
    <property type="evidence" value="ECO:0007669"/>
    <property type="project" value="UniProtKB-SubCell"/>
</dbReference>
<evidence type="ECO:0000313" key="15">
    <source>
        <dbReference type="Proteomes" id="UP000187429"/>
    </source>
</evidence>
<feature type="compositionally biased region" description="Low complexity" evidence="10">
    <location>
        <begin position="210"/>
        <end position="224"/>
    </location>
</feature>
<dbReference type="PROSITE" id="PS01229">
    <property type="entry name" value="COF_2"/>
    <property type="match status" value="1"/>
</dbReference>
<keyword evidence="5" id="KW-0067">ATP-binding</keyword>
<feature type="transmembrane region" description="Helical" evidence="11">
    <location>
        <begin position="1216"/>
        <end position="1235"/>
    </location>
</feature>
<feature type="chain" id="PRO_5013181463" evidence="12">
    <location>
        <begin position="21"/>
        <end position="1450"/>
    </location>
</feature>
<dbReference type="PROSITE" id="PS00154">
    <property type="entry name" value="ATPASE_E1_E2"/>
    <property type="match status" value="1"/>
</dbReference>
<protein>
    <submittedName>
        <fullName evidence="14">Putative cation-transporting ATPase 13A2</fullName>
    </submittedName>
</protein>
<reference evidence="15" key="1">
    <citation type="submission" date="2017-01" db="EMBL/GenBank/DDBJ databases">
        <authorList>
            <person name="Wang Y."/>
            <person name="White M."/>
            <person name="Kvist S."/>
            <person name="Moncalvo J.-M."/>
        </authorList>
    </citation>
    <scope>NUCLEOTIDE SEQUENCE [LARGE SCALE GENOMIC DNA]</scope>
    <source>
        <strain evidence="15">ID-206-W2</strain>
    </source>
</reference>
<comment type="caution">
    <text evidence="14">The sequence shown here is derived from an EMBL/GenBank/DDBJ whole genome shotgun (WGS) entry which is preliminary data.</text>
</comment>
<dbReference type="SUPFAM" id="SSF81665">
    <property type="entry name" value="Calcium ATPase, transmembrane domain M"/>
    <property type="match status" value="1"/>
</dbReference>
<dbReference type="SUPFAM" id="SSF56784">
    <property type="entry name" value="HAD-like"/>
    <property type="match status" value="1"/>
</dbReference>
<dbReference type="EMBL" id="LSSM01000207">
    <property type="protein sequence ID" value="OMJ29705.1"/>
    <property type="molecule type" value="Genomic_DNA"/>
</dbReference>
<dbReference type="Gene3D" id="2.70.150.10">
    <property type="entry name" value="Calcium-transporting ATPase, cytoplasmic transduction domain A"/>
    <property type="match status" value="1"/>
</dbReference>
<dbReference type="InterPro" id="IPR059000">
    <property type="entry name" value="ATPase_P-type_domA"/>
</dbReference>
<dbReference type="SUPFAM" id="SSF81653">
    <property type="entry name" value="Calcium ATPase, transduction domain A"/>
    <property type="match status" value="1"/>
</dbReference>
<feature type="transmembrane region" description="Helical" evidence="11">
    <location>
        <begin position="1256"/>
        <end position="1278"/>
    </location>
</feature>
<feature type="transmembrane region" description="Helical" evidence="11">
    <location>
        <begin position="1309"/>
        <end position="1327"/>
    </location>
</feature>
<dbReference type="SFLD" id="SFLDF00027">
    <property type="entry name" value="p-type_atpase"/>
    <property type="match status" value="1"/>
</dbReference>
<dbReference type="InterPro" id="IPR008250">
    <property type="entry name" value="ATPase_P-typ_transduc_dom_A_sf"/>
</dbReference>
<feature type="region of interest" description="Disordered" evidence="10">
    <location>
        <begin position="202"/>
        <end position="224"/>
    </location>
</feature>
<feature type="transmembrane region" description="Helical" evidence="11">
    <location>
        <begin position="709"/>
        <end position="733"/>
    </location>
</feature>
<feature type="domain" description="P-type ATPase A" evidence="13">
    <location>
        <begin position="545"/>
        <end position="666"/>
    </location>
</feature>
<proteinExistence type="predicted"/>
<dbReference type="PANTHER" id="PTHR45630">
    <property type="entry name" value="CATION-TRANSPORTING ATPASE-RELATED"/>
    <property type="match status" value="1"/>
</dbReference>
<dbReference type="InterPro" id="IPR006544">
    <property type="entry name" value="P-type_TPase_V"/>
</dbReference>
<evidence type="ECO:0000313" key="14">
    <source>
        <dbReference type="EMBL" id="OMJ29705.1"/>
    </source>
</evidence>
<feature type="transmembrane region" description="Helical" evidence="11">
    <location>
        <begin position="683"/>
        <end position="703"/>
    </location>
</feature>
<feature type="transmembrane region" description="Helical" evidence="11">
    <location>
        <begin position="170"/>
        <end position="188"/>
    </location>
</feature>
<feature type="transmembrane region" description="Helical" evidence="11">
    <location>
        <begin position="1417"/>
        <end position="1437"/>
    </location>
</feature>
<keyword evidence="9 11" id="KW-0472">Membrane</keyword>
<sequence length="1450" mass="161798">MTIIIRNWLIMFVFLKAAAATPVFSHVNLFDVNGNLCPVTPKLNVTCPVLCVSDLSFCPDLVKPKCPPNQVYCVDGACRTECPTDLVNPCSCGIQPSKLSTNVLSLVPCLNQPNVNVTQYNPSSPRTIQTVCASKLDISSPPLWSKKFNGDIAWINCPTTSKPMTFIEPVYIALYSIIGAEILILLLWKMYKSSLEKKVKPVPKENPLHSSSNSTNGVNSSSQSLENVNSKTFALKFDSTGSIDKKKATLMSSVPYSIPNSPDLSITEYSYSFIGTSVFYTLMLTTLSYFGFFLLLTLDYYEVLAPGGAKLFGGNYLYLGRTFIILWCFVTLWVVALSVIRNDILNFFRIKTHFGQGDVVKVSQPEEIIVLEKAESSSVVELFQRIGNKFKKAIGADKSTSNCIIKKTSQHRKYFEFLSTRYVYQSEKYVYETMEFDVGKSGQEIYQSSSGLSQAEAEFRSEILGLNFISVEVPTFFKSLGKEFSSFFYIYQFMILLLFYYYSYYQIGIADTLVILVSTFIKVFINLKSEKRLKKLAEFSSDCLISRDGRFVSENTKNIVVGDLVAIELGQVISFDGVLVSGEIIVDESSLTGEAMPIRKIPLPIDTEYFDGRKTSKMSSILSGTTVLQTSSSDPLHETNSTAGIYATALVTKIGTSTEKGNMISKILNPTKILFIFNKQIRVVMFILFIQGLFWLSFAIWLLKASAIAGWFSGVFSLAQLISPLLPASLVIGQSIAVQRLKKKQIYCIDIPRVMVAGKIEIFCFDKTGTLTKEGLEFDGISECKKLQENNETPYQDSKISSEDNQTTISLATLENDISKISSISSIGLGCCHSVSMLGDTFIGNPVDIEMFKSSGWSLGNTKEGFIQSMYNSSNKAITNSDNEPNGIHIIKRNDFVHHRMSMSVLAFDERSGETKVFVKGSFERIFELCNKKSLPDNYFEFAKSLARKGNYVLALAYKNHGKIGLDSLVHLAQDELESDLEFSCLIVFKNNLKPDTKAALAEIKSSNTRNVMITGDTTLTGVFIARECGMIEDGKRVLIGDLDKNRNIEFLDIDSNEIVNIYNTGEKSSSKLDYSDLEIAVTSAAYEKMISDGTISSFLPHIRVFGRMTPQNKVSCINYHMKLGVTAMCGDGGNDCGALRAAHVGIALSNSEASIVSPFSSSNKSIFTCVNLMSQTRGALATSLANYKYLILYGQTMASFKVLNMYFSIANPQTLWIFIDAFITVGMSVAISMSKPIKKLSKLRPTAKILGAQTLTSTLGQVFINWLFNIITIAWLFRQSWFRCHEFDSSTSDLAKWWLLGDNFEGEICALLVLYQFVNVGFIYNFGYTFRQRWYKNYFLISLWVIFISLISYVELADPNYLGCALRINCGDPDVLVSLGYKRPSFYIEKYNTPLGHNVLSKTARYSLWAINLSNMAVGILWELVVVIGPVGRYFSNKKSKAIKPKYKL</sequence>
<evidence type="ECO:0000256" key="9">
    <source>
        <dbReference type="ARBA" id="ARBA00023136"/>
    </source>
</evidence>
<evidence type="ECO:0000256" key="5">
    <source>
        <dbReference type="ARBA" id="ARBA00022840"/>
    </source>
</evidence>
<dbReference type="InterPro" id="IPR023299">
    <property type="entry name" value="ATPase_P-typ_cyto_dom_N"/>
</dbReference>
<accession>A0A1R1YS77</accession>
<evidence type="ECO:0000256" key="7">
    <source>
        <dbReference type="ARBA" id="ARBA00022967"/>
    </source>
</evidence>
<keyword evidence="3" id="KW-0479">Metal-binding</keyword>
<evidence type="ECO:0000256" key="8">
    <source>
        <dbReference type="ARBA" id="ARBA00022989"/>
    </source>
</evidence>
<dbReference type="GO" id="GO:0019829">
    <property type="term" value="F:ATPase-coupled monoatomic cation transmembrane transporter activity"/>
    <property type="evidence" value="ECO:0007669"/>
    <property type="project" value="TreeGrafter"/>
</dbReference>
<evidence type="ECO:0000256" key="2">
    <source>
        <dbReference type="ARBA" id="ARBA00022692"/>
    </source>
</evidence>
<gene>
    <name evidence="14" type="ORF">AYI69_g787</name>
</gene>
<keyword evidence="2 11" id="KW-0812">Transmembrane</keyword>
<keyword evidence="15" id="KW-1185">Reference proteome</keyword>
<dbReference type="SFLD" id="SFLDS00003">
    <property type="entry name" value="Haloacid_Dehalogenase"/>
    <property type="match status" value="1"/>
</dbReference>
<keyword evidence="6" id="KW-0460">Magnesium</keyword>
<organism evidence="14 15">
    <name type="scientific">Smittium culicis</name>
    <dbReference type="NCBI Taxonomy" id="133412"/>
    <lineage>
        <taxon>Eukaryota</taxon>
        <taxon>Fungi</taxon>
        <taxon>Fungi incertae sedis</taxon>
        <taxon>Zoopagomycota</taxon>
        <taxon>Kickxellomycotina</taxon>
        <taxon>Harpellomycetes</taxon>
        <taxon>Harpellales</taxon>
        <taxon>Legeriomycetaceae</taxon>
        <taxon>Smittium</taxon>
    </lineage>
</organism>
<evidence type="ECO:0000256" key="11">
    <source>
        <dbReference type="SAM" id="Phobius"/>
    </source>
</evidence>
<feature type="signal peptide" evidence="12">
    <location>
        <begin position="1"/>
        <end position="20"/>
    </location>
</feature>
<evidence type="ECO:0000256" key="6">
    <source>
        <dbReference type="ARBA" id="ARBA00022842"/>
    </source>
</evidence>
<comment type="subcellular location">
    <subcellularLocation>
        <location evidence="1">Membrane</location>
        <topology evidence="1">Multi-pass membrane protein</topology>
    </subcellularLocation>
</comment>
<feature type="transmembrane region" description="Helical" evidence="11">
    <location>
        <begin position="507"/>
        <end position="525"/>
    </location>
</feature>